<reference evidence="1 2" key="1">
    <citation type="submission" date="2023-07" db="EMBL/GenBank/DDBJ databases">
        <title>Genomic Encyclopedia of Type Strains, Phase IV (KMG-IV): sequencing the most valuable type-strain genomes for metagenomic binning, comparative biology and taxonomic classification.</title>
        <authorList>
            <person name="Goeker M."/>
        </authorList>
    </citation>
    <scope>NUCLEOTIDE SEQUENCE [LARGE SCALE GENOMIC DNA]</scope>
    <source>
        <strain evidence="1 2">DSM 1277</strain>
    </source>
</reference>
<organism evidence="1 2">
    <name type="scientific">Ancylobacter vacuolatus</name>
    <dbReference type="NCBI Taxonomy" id="223389"/>
    <lineage>
        <taxon>Bacteria</taxon>
        <taxon>Pseudomonadati</taxon>
        <taxon>Pseudomonadota</taxon>
        <taxon>Alphaproteobacteria</taxon>
        <taxon>Hyphomicrobiales</taxon>
        <taxon>Xanthobacteraceae</taxon>
        <taxon>Ancylobacter</taxon>
    </lineage>
</organism>
<dbReference type="EMBL" id="JAUSUH010000004">
    <property type="protein sequence ID" value="MDQ0347863.1"/>
    <property type="molecule type" value="Genomic_DNA"/>
</dbReference>
<keyword evidence="2" id="KW-1185">Reference proteome</keyword>
<gene>
    <name evidence="1" type="ORF">J2S76_002290</name>
</gene>
<evidence type="ECO:0008006" key="3">
    <source>
        <dbReference type="Google" id="ProtNLM"/>
    </source>
</evidence>
<dbReference type="Gene3D" id="3.30.2000.30">
    <property type="match status" value="1"/>
</dbReference>
<dbReference type="InterPro" id="IPR021508">
    <property type="entry name" value="Gp17-like"/>
</dbReference>
<dbReference type="Pfam" id="PF11367">
    <property type="entry name" value="Tail_completion_gp17"/>
    <property type="match status" value="1"/>
</dbReference>
<dbReference type="InterPro" id="IPR053745">
    <property type="entry name" value="Viral_Tail_Comp_sf"/>
</dbReference>
<dbReference type="RefSeq" id="WP_307060560.1">
    <property type="nucleotide sequence ID" value="NZ_JAUSUH010000004.1"/>
</dbReference>
<protein>
    <recommendedName>
        <fullName evidence="3">DUF3168 domain-containing protein</fullName>
    </recommendedName>
</protein>
<dbReference type="Proteomes" id="UP001238467">
    <property type="component" value="Unassembled WGS sequence"/>
</dbReference>
<evidence type="ECO:0000313" key="2">
    <source>
        <dbReference type="Proteomes" id="UP001238467"/>
    </source>
</evidence>
<name>A0ABU0DHR9_9HYPH</name>
<evidence type="ECO:0000313" key="1">
    <source>
        <dbReference type="EMBL" id="MDQ0347863.1"/>
    </source>
</evidence>
<comment type="caution">
    <text evidence="1">The sequence shown here is derived from an EMBL/GenBank/DDBJ whole genome shotgun (WGS) entry which is preliminary data.</text>
</comment>
<accession>A0ABU0DHR9</accession>
<sequence>MTDVSLAMQQAIRARLTGDASVLALVPAANIFDRHSRPERFPCIILGEGQAVRDNLTLADNHVRLFSTIHVWTRDGDLVSARAIAGAVGVALRGRFFGDRAAVRARYRDARFMRDPDGETGHGVLTFEALVEEFAA</sequence>
<proteinExistence type="predicted"/>